<feature type="transmembrane region" description="Helical" evidence="15">
    <location>
        <begin position="521"/>
        <end position="542"/>
    </location>
</feature>
<dbReference type="PROSITE" id="PS51711">
    <property type="entry name" value="G_FEOB"/>
    <property type="match status" value="1"/>
</dbReference>
<evidence type="ECO:0000256" key="2">
    <source>
        <dbReference type="ARBA" id="ARBA00022448"/>
    </source>
</evidence>
<keyword evidence="8 15" id="KW-0408">Iron</keyword>
<reference evidence="18 19" key="1">
    <citation type="submission" date="2016-03" db="EMBL/GenBank/DDBJ databases">
        <title>Photobacterium proteolyticum sp. nov. a protease producing bacterium isolated from ocean sediments of Laizhou Bay.</title>
        <authorList>
            <person name="Li Y."/>
        </authorList>
    </citation>
    <scope>NUCLEOTIDE SEQUENCE [LARGE SCALE GENOMIC DNA]</scope>
    <source>
        <strain evidence="18 19">R-40508</strain>
    </source>
</reference>
<dbReference type="Proteomes" id="UP000078503">
    <property type="component" value="Unassembled WGS sequence"/>
</dbReference>
<feature type="transmembrane region" description="Helical" evidence="15">
    <location>
        <begin position="430"/>
        <end position="457"/>
    </location>
</feature>
<dbReference type="GO" id="GO:0015093">
    <property type="term" value="F:ferrous iron transmembrane transporter activity"/>
    <property type="evidence" value="ECO:0007669"/>
    <property type="project" value="UniProtKB-UniRule"/>
</dbReference>
<proteinExistence type="inferred from homology"/>
<feature type="binding site" evidence="13">
    <location>
        <begin position="116"/>
        <end position="119"/>
    </location>
    <ligand>
        <name>GTP</name>
        <dbReference type="ChEBI" id="CHEBI:37565"/>
        <label>4</label>
    </ligand>
</feature>
<evidence type="ECO:0000313" key="19">
    <source>
        <dbReference type="Proteomes" id="UP000078503"/>
    </source>
</evidence>
<dbReference type="InterPro" id="IPR050860">
    <property type="entry name" value="FeoB_GTPase"/>
</dbReference>
<evidence type="ECO:0000256" key="10">
    <source>
        <dbReference type="ARBA" id="ARBA00023134"/>
    </source>
</evidence>
<keyword evidence="16" id="KW-0175">Coiled coil</keyword>
<accession>A0A178K2T5</accession>
<evidence type="ECO:0000256" key="4">
    <source>
        <dbReference type="ARBA" id="ARBA00022496"/>
    </source>
</evidence>
<dbReference type="GO" id="GO:0005525">
    <property type="term" value="F:GTP binding"/>
    <property type="evidence" value="ECO:0007669"/>
    <property type="project" value="UniProtKB-KW"/>
</dbReference>
<dbReference type="InterPro" id="IPR030389">
    <property type="entry name" value="G_FEOB_dom"/>
</dbReference>
<keyword evidence="14" id="KW-0479">Metal-binding</keyword>
<keyword evidence="4 15" id="KW-0410">Iron transport</keyword>
<organism evidence="18 19">
    <name type="scientific">Photobacterium jeanii</name>
    <dbReference type="NCBI Taxonomy" id="858640"/>
    <lineage>
        <taxon>Bacteria</taxon>
        <taxon>Pseudomonadati</taxon>
        <taxon>Pseudomonadota</taxon>
        <taxon>Gammaproteobacteria</taxon>
        <taxon>Vibrionales</taxon>
        <taxon>Vibrionaceae</taxon>
        <taxon>Photobacterium</taxon>
    </lineage>
</organism>
<evidence type="ECO:0000256" key="16">
    <source>
        <dbReference type="SAM" id="Coils"/>
    </source>
</evidence>
<dbReference type="GO" id="GO:0005886">
    <property type="term" value="C:plasma membrane"/>
    <property type="evidence" value="ECO:0007669"/>
    <property type="project" value="UniProtKB-SubCell"/>
</dbReference>
<dbReference type="NCBIfam" id="TIGR00437">
    <property type="entry name" value="feoB"/>
    <property type="match status" value="1"/>
</dbReference>
<feature type="binding site" evidence="13">
    <location>
        <begin position="35"/>
        <end position="39"/>
    </location>
    <ligand>
        <name>GTP</name>
        <dbReference type="ChEBI" id="CHEBI:37565"/>
        <label>2</label>
    </ligand>
</feature>
<feature type="transmembrane region" description="Helical" evidence="15">
    <location>
        <begin position="731"/>
        <end position="755"/>
    </location>
</feature>
<dbReference type="NCBIfam" id="TIGR00231">
    <property type="entry name" value="small_GTP"/>
    <property type="match status" value="1"/>
</dbReference>
<feature type="binding site" evidence="14">
    <location>
        <position position="24"/>
    </location>
    <ligand>
        <name>Mg(2+)</name>
        <dbReference type="ChEBI" id="CHEBI:18420"/>
        <label>2</label>
    </ligand>
</feature>
<dbReference type="GO" id="GO:0046872">
    <property type="term" value="F:metal ion binding"/>
    <property type="evidence" value="ECO:0007669"/>
    <property type="project" value="UniProtKB-KW"/>
</dbReference>
<dbReference type="PANTHER" id="PTHR43185:SF1">
    <property type="entry name" value="FE(2+) TRANSPORTER FEOB"/>
    <property type="match status" value="1"/>
</dbReference>
<feature type="domain" description="FeoB-type G" evidence="17">
    <location>
        <begin position="3"/>
        <end position="165"/>
    </location>
</feature>
<dbReference type="CDD" id="cd01879">
    <property type="entry name" value="FeoB"/>
    <property type="match status" value="1"/>
</dbReference>
<evidence type="ECO:0000256" key="3">
    <source>
        <dbReference type="ARBA" id="ARBA00022475"/>
    </source>
</evidence>
<dbReference type="InterPro" id="IPR027417">
    <property type="entry name" value="P-loop_NTPase"/>
</dbReference>
<dbReference type="Pfam" id="PF07670">
    <property type="entry name" value="Gate"/>
    <property type="match status" value="2"/>
</dbReference>
<comment type="similarity">
    <text evidence="15">Belongs to the TRAFAC class TrmE-Era-EngA-EngB-Septin-like GTPase superfamily. FeoB GTPase (TC 9.A.8) family.</text>
</comment>
<feature type="binding site" evidence="13">
    <location>
        <begin position="10"/>
        <end position="17"/>
    </location>
    <ligand>
        <name>GTP</name>
        <dbReference type="ChEBI" id="CHEBI:37565"/>
        <label>1</label>
    </ligand>
</feature>
<sequence>MSASTILLAGQQNAGKSTLFNMLTGARQHVANYPGVTVDKKSGWFKVNSETYKVVDLPGTYSLSSFSLEERVTRQALNELDADVVLNVLDAANLSRGLNLTMQLIEQELPMVLVLNMMDIAQSEGIRINSELLSQRLGLPVVETIGKRVQGKTAITDSLPSATKAPLPYSLAELDQDRDAIVEQLLPYESCFNQSLDWVAVKLLENDSVVVDQLKQTLPEATWFEFEKTLKAQQSGLAVRLTMSVSDYVVTCRNRFIQSLIEDVVDESQAAPETRTEKIDRWVLNRYLAPCVLLATVFLIYQLSIVYGYELTNYTWPYLAAAREFIAGLLPEAGFLHDPYLRAMGLWIVDSANTLLNYVPIFVILFGLIAALEDSGYMARIAFIVDKILHRFGLHGQSTLPLILSGVFAGGCAVPGVMATKGIPDHRARLATILTVPFMNCLAKVPLYTLLLGIFFVEHKALMMFYIATITIIAALLVAKLLTKTVLRGTETAPFVMELPRYHMPTLRSVLMRSFERTWIYIKKVGTIVIAVSVVIFCLLQFPGVPEDQQQVFEQRATQSIDKFYKKLGNNPYVADVPAEQLPSLVNYYSDYKRAKLNATSASKSKAVNAAFEERNAQFYPMVVPPKGDKAAKKVSRELRKLASARKKIRRQMKEVRLETSLLGQLGRAMEPVTQYAGFDWKINVALLSSFAARESSVATLGVLFQQDDDSNASLESRMGSETKERGGNDLSAVAVILFFALYPPCLATMIMIRVQTGQYRWMLLAIFLPTGLGFLVASATYSIGTALALPGIVMMSWVYGISLATLLLVAVGDKIKAKFLPSQPNELRSENG</sequence>
<keyword evidence="6 13" id="KW-0547">Nucleotide-binding</keyword>
<dbReference type="InterPro" id="IPR011640">
    <property type="entry name" value="Fe2_transport_prot_B_C"/>
</dbReference>
<feature type="transmembrane region" description="Helical" evidence="15">
    <location>
        <begin position="463"/>
        <end position="482"/>
    </location>
</feature>
<dbReference type="PRINTS" id="PR00326">
    <property type="entry name" value="GTP1OBG"/>
</dbReference>
<dbReference type="InterPro" id="IPR011642">
    <property type="entry name" value="Gate_dom"/>
</dbReference>
<keyword evidence="9" id="KW-0406">Ion transport</keyword>
<feature type="transmembrane region" description="Helical" evidence="15">
    <location>
        <begin position="788"/>
        <end position="812"/>
    </location>
</feature>
<evidence type="ECO:0000259" key="17">
    <source>
        <dbReference type="PROSITE" id="PS51711"/>
    </source>
</evidence>
<dbReference type="Gene3D" id="1.10.287.1770">
    <property type="match status" value="1"/>
</dbReference>
<dbReference type="InterPro" id="IPR005225">
    <property type="entry name" value="Small_GTP-bd"/>
</dbReference>
<evidence type="ECO:0000256" key="8">
    <source>
        <dbReference type="ARBA" id="ARBA00023004"/>
    </source>
</evidence>
<dbReference type="Gene3D" id="3.40.50.300">
    <property type="entry name" value="P-loop containing nucleotide triphosphate hydrolases"/>
    <property type="match status" value="1"/>
</dbReference>
<evidence type="ECO:0000256" key="6">
    <source>
        <dbReference type="ARBA" id="ARBA00022741"/>
    </source>
</evidence>
<dbReference type="Pfam" id="PF02421">
    <property type="entry name" value="FeoB_N"/>
    <property type="match status" value="1"/>
</dbReference>
<dbReference type="InterPro" id="IPR003373">
    <property type="entry name" value="Fe2_transport_prot-B"/>
</dbReference>
<feature type="coiled-coil region" evidence="16">
    <location>
        <begin position="632"/>
        <end position="659"/>
    </location>
</feature>
<comment type="caution">
    <text evidence="18">The sequence shown here is derived from an EMBL/GenBank/DDBJ whole genome shotgun (WGS) entry which is preliminary data.</text>
</comment>
<protein>
    <recommendedName>
        <fullName evidence="12 15">Ferrous iron transport protein B</fullName>
    </recommendedName>
</protein>
<keyword evidence="10 13" id="KW-0342">GTP-binding</keyword>
<keyword evidence="19" id="KW-1185">Reference proteome</keyword>
<keyword evidence="7 15" id="KW-1133">Transmembrane helix</keyword>
<evidence type="ECO:0000256" key="13">
    <source>
        <dbReference type="PIRSR" id="PIRSR603373-1"/>
    </source>
</evidence>
<gene>
    <name evidence="18" type="ORF">A3K86_20125</name>
</gene>
<keyword evidence="11 15" id="KW-0472">Membrane</keyword>
<dbReference type="Pfam" id="PF17910">
    <property type="entry name" value="FeoB_Cyto"/>
    <property type="match status" value="1"/>
</dbReference>
<feature type="transmembrane region" description="Helical" evidence="15">
    <location>
        <begin position="762"/>
        <end position="782"/>
    </location>
</feature>
<comment type="subcellular location">
    <subcellularLocation>
        <location evidence="15">Cell inner membrane</location>
        <topology evidence="15">Multi-pass membrane protein</topology>
    </subcellularLocation>
    <subcellularLocation>
        <location evidence="1">Cell membrane</location>
        <topology evidence="1">Multi-pass membrane protein</topology>
    </subcellularLocation>
</comment>
<evidence type="ECO:0000256" key="15">
    <source>
        <dbReference type="RuleBase" id="RU362098"/>
    </source>
</evidence>
<evidence type="ECO:0000256" key="1">
    <source>
        <dbReference type="ARBA" id="ARBA00004651"/>
    </source>
</evidence>
<evidence type="ECO:0000313" key="18">
    <source>
        <dbReference type="EMBL" id="OAN11265.1"/>
    </source>
</evidence>
<keyword evidence="3" id="KW-1003">Cell membrane</keyword>
<dbReference type="AlphaFoldDB" id="A0A178K2T5"/>
<evidence type="ECO:0000256" key="5">
    <source>
        <dbReference type="ARBA" id="ARBA00022692"/>
    </source>
</evidence>
<feature type="binding site" evidence="14">
    <location>
        <position position="25"/>
    </location>
    <ligand>
        <name>Mg(2+)</name>
        <dbReference type="ChEBI" id="CHEBI:18420"/>
        <label>2</label>
    </ligand>
</feature>
<evidence type="ECO:0000256" key="7">
    <source>
        <dbReference type="ARBA" id="ARBA00022989"/>
    </source>
</evidence>
<feature type="binding site" evidence="13">
    <location>
        <begin position="56"/>
        <end position="59"/>
    </location>
    <ligand>
        <name>GTP</name>
        <dbReference type="ChEBI" id="CHEBI:37565"/>
        <label>3</label>
    </ligand>
</feature>
<dbReference type="STRING" id="858640.A3K86_20125"/>
<keyword evidence="14" id="KW-0460">Magnesium</keyword>
<evidence type="ECO:0000256" key="11">
    <source>
        <dbReference type="ARBA" id="ARBA00023136"/>
    </source>
</evidence>
<dbReference type="OrthoDB" id="9809127at2"/>
<evidence type="ECO:0000256" key="14">
    <source>
        <dbReference type="PIRSR" id="PIRSR603373-2"/>
    </source>
</evidence>
<keyword evidence="2 15" id="KW-0813">Transport</keyword>
<dbReference type="RefSeq" id="WP_068335711.1">
    <property type="nucleotide sequence ID" value="NZ_LVHF01000033.1"/>
</dbReference>
<comment type="function">
    <text evidence="15">Probable transporter of a GTP-driven Fe(2+) uptake system.</text>
</comment>
<feature type="binding site" evidence="14">
    <location>
        <position position="21"/>
    </location>
    <ligand>
        <name>Mg(2+)</name>
        <dbReference type="ChEBI" id="CHEBI:18420"/>
        <label>2</label>
    </ligand>
</feature>
<keyword evidence="5 15" id="KW-0812">Transmembrane</keyword>
<dbReference type="SUPFAM" id="SSF52540">
    <property type="entry name" value="P-loop containing nucleoside triphosphate hydrolases"/>
    <property type="match status" value="1"/>
</dbReference>
<feature type="transmembrane region" description="Helical" evidence="15">
    <location>
        <begin position="355"/>
        <end position="372"/>
    </location>
</feature>
<name>A0A178K2T5_9GAMM</name>
<dbReference type="Pfam" id="PF07664">
    <property type="entry name" value="FeoB_C"/>
    <property type="match status" value="1"/>
</dbReference>
<evidence type="ECO:0000256" key="9">
    <source>
        <dbReference type="ARBA" id="ARBA00023065"/>
    </source>
</evidence>
<dbReference type="InterPro" id="IPR041069">
    <property type="entry name" value="FeoB_Cyto"/>
</dbReference>
<dbReference type="PANTHER" id="PTHR43185">
    <property type="entry name" value="FERROUS IRON TRANSPORT PROTEIN B"/>
    <property type="match status" value="1"/>
</dbReference>
<dbReference type="EMBL" id="LVHF01000033">
    <property type="protein sequence ID" value="OAN11265.1"/>
    <property type="molecule type" value="Genomic_DNA"/>
</dbReference>
<feature type="transmembrane region" description="Helical" evidence="15">
    <location>
        <begin position="287"/>
        <end position="309"/>
    </location>
</feature>
<evidence type="ECO:0000256" key="12">
    <source>
        <dbReference type="NCBIfam" id="TIGR00437"/>
    </source>
</evidence>
<feature type="transmembrane region" description="Helical" evidence="15">
    <location>
        <begin position="399"/>
        <end position="418"/>
    </location>
</feature>
<dbReference type="InterPro" id="IPR006073">
    <property type="entry name" value="GTP-bd"/>
</dbReference>